<reference evidence="2" key="1">
    <citation type="submission" date="2020-12" db="EMBL/GenBank/DDBJ databases">
        <title>Devosia sp. MSA67 isolated from Mo River.</title>
        <authorList>
            <person name="Ma F."/>
            <person name="Zi Z."/>
        </authorList>
    </citation>
    <scope>NUCLEOTIDE SEQUENCE</scope>
    <source>
        <strain evidence="2">MSA67</strain>
    </source>
</reference>
<sequence>MQISTSARRKGFRLLAVFGALGVAVAAASTFVDTVTPAEAASFVQQPDMQVAVFMVPLTLLVLLMIFEVARVCLRGALPVQAPRAPRPTDWAEARDAA</sequence>
<name>A0A934ISJ1_9HYPH</name>
<dbReference type="EMBL" id="JAEKMH010000001">
    <property type="protein sequence ID" value="MBJ3783517.1"/>
    <property type="molecule type" value="Genomic_DNA"/>
</dbReference>
<accession>A0A934ISJ1</accession>
<keyword evidence="1" id="KW-0812">Transmembrane</keyword>
<dbReference type="AlphaFoldDB" id="A0A934ISJ1"/>
<evidence type="ECO:0000313" key="3">
    <source>
        <dbReference type="Proteomes" id="UP000602124"/>
    </source>
</evidence>
<proteinExistence type="predicted"/>
<evidence type="ECO:0000313" key="2">
    <source>
        <dbReference type="EMBL" id="MBJ3783517.1"/>
    </source>
</evidence>
<feature type="transmembrane region" description="Helical" evidence="1">
    <location>
        <begin position="50"/>
        <end position="74"/>
    </location>
</feature>
<organism evidence="2 3">
    <name type="scientific">Devosia sediminis</name>
    <dbReference type="NCBI Taxonomy" id="2798801"/>
    <lineage>
        <taxon>Bacteria</taxon>
        <taxon>Pseudomonadati</taxon>
        <taxon>Pseudomonadota</taxon>
        <taxon>Alphaproteobacteria</taxon>
        <taxon>Hyphomicrobiales</taxon>
        <taxon>Devosiaceae</taxon>
        <taxon>Devosia</taxon>
    </lineage>
</organism>
<keyword evidence="1" id="KW-0472">Membrane</keyword>
<dbReference type="Proteomes" id="UP000602124">
    <property type="component" value="Unassembled WGS sequence"/>
</dbReference>
<dbReference type="RefSeq" id="WP_198874751.1">
    <property type="nucleotide sequence ID" value="NZ_JAEKMH010000001.1"/>
</dbReference>
<comment type="caution">
    <text evidence="2">The sequence shown here is derived from an EMBL/GenBank/DDBJ whole genome shotgun (WGS) entry which is preliminary data.</text>
</comment>
<keyword evidence="3" id="KW-1185">Reference proteome</keyword>
<gene>
    <name evidence="2" type="ORF">JEQ47_02180</name>
</gene>
<protein>
    <submittedName>
        <fullName evidence="2">Uncharacterized protein</fullName>
    </submittedName>
</protein>
<evidence type="ECO:0000256" key="1">
    <source>
        <dbReference type="SAM" id="Phobius"/>
    </source>
</evidence>
<keyword evidence="1" id="KW-1133">Transmembrane helix</keyword>